<comment type="caution">
    <text evidence="1">The sequence shown here is derived from an EMBL/GenBank/DDBJ whole genome shotgun (WGS) entry which is preliminary data.</text>
</comment>
<name>X0WQW5_9ZZZZ</name>
<protein>
    <submittedName>
        <fullName evidence="1">Uncharacterized protein</fullName>
    </submittedName>
</protein>
<gene>
    <name evidence="1" type="ORF">S01H1_68553</name>
</gene>
<sequence length="157" mass="17320">MEETLLCLFLADEKVNIIHEKHIYVSILLPEIFGLPLPDRLYELIGKLLSAHVEHSQPACRHEVSYGMEKVGLSQSDSTVKKQGIIDIPWFFRHTNRRGVGQAIAVAYDEVIKGVFGVKGGGIHLPVGYGKVGWAGVSRVTPVSFLSPLCHAQRSGF</sequence>
<dbReference type="AlphaFoldDB" id="X0WQW5"/>
<proteinExistence type="predicted"/>
<evidence type="ECO:0000313" key="1">
    <source>
        <dbReference type="EMBL" id="GAG33035.1"/>
    </source>
</evidence>
<reference evidence="1" key="1">
    <citation type="journal article" date="2014" name="Front. Microbiol.">
        <title>High frequency of phylogenetically diverse reductive dehalogenase-homologous genes in deep subseafloor sedimentary metagenomes.</title>
        <authorList>
            <person name="Kawai M."/>
            <person name="Futagami T."/>
            <person name="Toyoda A."/>
            <person name="Takaki Y."/>
            <person name="Nishi S."/>
            <person name="Hori S."/>
            <person name="Arai W."/>
            <person name="Tsubouchi T."/>
            <person name="Morono Y."/>
            <person name="Uchiyama I."/>
            <person name="Ito T."/>
            <person name="Fujiyama A."/>
            <person name="Inagaki F."/>
            <person name="Takami H."/>
        </authorList>
    </citation>
    <scope>NUCLEOTIDE SEQUENCE</scope>
    <source>
        <strain evidence="1">Expedition CK06-06</strain>
    </source>
</reference>
<organism evidence="1">
    <name type="scientific">marine sediment metagenome</name>
    <dbReference type="NCBI Taxonomy" id="412755"/>
    <lineage>
        <taxon>unclassified sequences</taxon>
        <taxon>metagenomes</taxon>
        <taxon>ecological metagenomes</taxon>
    </lineage>
</organism>
<accession>X0WQW5</accession>
<dbReference type="EMBL" id="BARS01045466">
    <property type="protein sequence ID" value="GAG33035.1"/>
    <property type="molecule type" value="Genomic_DNA"/>
</dbReference>